<evidence type="ECO:0000256" key="5">
    <source>
        <dbReference type="ARBA" id="ARBA00012756"/>
    </source>
</evidence>
<keyword evidence="7" id="KW-0106">Calcium</keyword>
<dbReference type="SUPFAM" id="SSF49303">
    <property type="entry name" value="beta-Galactosidase/glucuronidase domain"/>
    <property type="match status" value="2"/>
</dbReference>
<dbReference type="Pfam" id="PF02836">
    <property type="entry name" value="Glyco_hydro_2_C"/>
    <property type="match status" value="1"/>
</dbReference>
<evidence type="ECO:0000256" key="10">
    <source>
        <dbReference type="RuleBase" id="RU361154"/>
    </source>
</evidence>
<proteinExistence type="inferred from homology"/>
<dbReference type="InterPro" id="IPR013783">
    <property type="entry name" value="Ig-like_fold"/>
</dbReference>
<evidence type="ECO:0000256" key="3">
    <source>
        <dbReference type="ARBA" id="ARBA00007401"/>
    </source>
</evidence>
<evidence type="ECO:0000256" key="6">
    <source>
        <dbReference type="ARBA" id="ARBA00022801"/>
    </source>
</evidence>
<comment type="subunit">
    <text evidence="4">Monomer.</text>
</comment>
<dbReference type="InterPro" id="IPR011013">
    <property type="entry name" value="Gal_mutarotase_sf_dom"/>
</dbReference>
<protein>
    <recommendedName>
        <fullName evidence="5 10">Beta-galactosidase</fullName>
        <ecNumber evidence="5 10">3.2.1.23</ecNumber>
    </recommendedName>
    <alternativeName>
        <fullName evidence="9 10">Lactase</fullName>
    </alternativeName>
</protein>
<dbReference type="SUPFAM" id="SSF51445">
    <property type="entry name" value="(Trans)glycosidases"/>
    <property type="match status" value="1"/>
</dbReference>
<keyword evidence="8 10" id="KW-0326">Glycosidase</keyword>
<feature type="chain" id="PRO_5012487009" description="Beta-galactosidase" evidence="11">
    <location>
        <begin position="22"/>
        <end position="1019"/>
    </location>
</feature>
<dbReference type="InterPro" id="IPR032312">
    <property type="entry name" value="LacZ_4"/>
</dbReference>
<dbReference type="FunFam" id="2.60.40.10:FF:000680">
    <property type="entry name" value="Beta-galactosidase"/>
    <property type="match status" value="1"/>
</dbReference>
<dbReference type="GO" id="GO:0009341">
    <property type="term" value="C:beta-galactosidase complex"/>
    <property type="evidence" value="ECO:0007669"/>
    <property type="project" value="InterPro"/>
</dbReference>
<dbReference type="Gene3D" id="2.70.98.10">
    <property type="match status" value="1"/>
</dbReference>
<sequence>MRIQRTLFLLISALASSLSIAQTHDWENLAVSSINTEKSHSHYEPAGKVLLNGNWQFAYFKHPSQVPADFFLGKGITQWDAIKVPSNWQLQSNRYDPPVFTNIKYPFAMNPPYTPKDYNPTGVYRTQFTLPSKWKGEQVFIHFAGVQSAMELFINGKQVGYHEDAMLPAEFNITPYLKKGKNELYVKVLNWSDGSYIEDQDFWRLSGIYRDVYLFATPELRMRDFSVYPQLDAQYRDATLQVQVEVQNLGEKVSDALVVQTTLKDSKGNVIGTEKASVADIAAGKEATVSTQIAVKNPLKWTAETPNLYKVELSLLTAKGKVLQSFTQNVGFRKVELTNGLLLVNGKPVKFKGVNRHEFDPYNGRTITRQSMIDDIILMKTHNINAVRTSHYPNLPEWYTLCDEYGLYVVDEANIESHGLWESGYYIGERPEWQKDIVERNVNMVARDKNHPCIIYWSMGNESGWGKNFDAAYEAIKALDPQKRPVHYESKNPAYAGVLSHYDIISNMYTELNHLNNLFTEDPKRPVIICEYAHSMGNSLGNFRKYWELFATNERYQGGFTWDWKDQALRCKDKNGKEYWNIINHIDKANVNDGLVNATGVPQPEMHELKKVYQYFNVKDIDINTGLVLISNSNYFVNSDEVYLQWELIENGKPIANGVINDLNIAPQSQRALQIPFDTKLVQNGKEYFMNFRFKNKKATAWASKDFEVAKEQLAFPNRVERELTKPSDKKLTFTDEATNFTVKGDNFTAVFSKKTGGLSQFTHKGKNLLSEAMVSSFWRVPTDNDEGGFEQSYASAWRKAGLKEATVRATEMKATQIGETQVKIVAHNRIETKAGNISQQVTYLINGEGRIDISTNVEVPASVPPLARVGMLLTLDKSFNKVEWYGKGPYETYADRKESAFVGIHSGAVKDMHFPYVMPSENGNHIDTRWLKLLSGTTELYISAPKLFNFNVQDYSDDALNQSKETQELRRGDHTYLHIDEAQMGVGGDDSWSPRVHKEFLLNQPYYHYEFSIQVGRK</sequence>
<keyword evidence="6 10" id="KW-0378">Hydrolase</keyword>
<evidence type="ECO:0000256" key="9">
    <source>
        <dbReference type="ARBA" id="ARBA00032230"/>
    </source>
</evidence>
<dbReference type="SMART" id="SM01038">
    <property type="entry name" value="Bgal_small_N"/>
    <property type="match status" value="1"/>
</dbReference>
<dbReference type="InterPro" id="IPR023230">
    <property type="entry name" value="Glyco_hydro_2_CS"/>
</dbReference>
<comment type="similarity">
    <text evidence="3 10">Belongs to the glycosyl hydrolase 2 family.</text>
</comment>
<name>A0A1Z4BLW5_9FLAO</name>
<dbReference type="InterPro" id="IPR014718">
    <property type="entry name" value="GH-type_carb-bd"/>
</dbReference>
<organism evidence="13 14">
    <name type="scientific">Capnocytophaga endodontalis</name>
    <dbReference type="NCBI Taxonomy" id="2708117"/>
    <lineage>
        <taxon>Bacteria</taxon>
        <taxon>Pseudomonadati</taxon>
        <taxon>Bacteroidota</taxon>
        <taxon>Flavobacteriia</taxon>
        <taxon>Flavobacteriales</taxon>
        <taxon>Flavobacteriaceae</taxon>
        <taxon>Capnocytophaga</taxon>
    </lineage>
</organism>
<comment type="catalytic activity">
    <reaction evidence="1 10">
        <text>Hydrolysis of terminal non-reducing beta-D-galactose residues in beta-D-galactosides.</text>
        <dbReference type="EC" id="3.2.1.23"/>
    </reaction>
</comment>
<dbReference type="Proteomes" id="UP000197007">
    <property type="component" value="Chromosome"/>
</dbReference>
<evidence type="ECO:0000256" key="11">
    <source>
        <dbReference type="SAM" id="SignalP"/>
    </source>
</evidence>
<dbReference type="GO" id="GO:0005990">
    <property type="term" value="P:lactose catabolic process"/>
    <property type="evidence" value="ECO:0007669"/>
    <property type="project" value="TreeGrafter"/>
</dbReference>
<dbReference type="InterPro" id="IPR006101">
    <property type="entry name" value="Glyco_hydro_2"/>
</dbReference>
<evidence type="ECO:0000313" key="14">
    <source>
        <dbReference type="Proteomes" id="UP000197007"/>
    </source>
</evidence>
<dbReference type="GO" id="GO:0030246">
    <property type="term" value="F:carbohydrate binding"/>
    <property type="evidence" value="ECO:0007669"/>
    <property type="project" value="InterPro"/>
</dbReference>
<dbReference type="PROSITE" id="PS00719">
    <property type="entry name" value="GLYCOSYL_HYDROL_F2_1"/>
    <property type="match status" value="1"/>
</dbReference>
<dbReference type="SUPFAM" id="SSF74650">
    <property type="entry name" value="Galactose mutarotase-like"/>
    <property type="match status" value="1"/>
</dbReference>
<dbReference type="AlphaFoldDB" id="A0A1Z4BLW5"/>
<evidence type="ECO:0000313" key="13">
    <source>
        <dbReference type="EMBL" id="ASF42281.1"/>
    </source>
</evidence>
<evidence type="ECO:0000256" key="2">
    <source>
        <dbReference type="ARBA" id="ARBA00001913"/>
    </source>
</evidence>
<dbReference type="SUPFAM" id="SSF49785">
    <property type="entry name" value="Galactose-binding domain-like"/>
    <property type="match status" value="1"/>
</dbReference>
<dbReference type="InterPro" id="IPR017853">
    <property type="entry name" value="GH"/>
</dbReference>
<dbReference type="Pfam" id="PF02837">
    <property type="entry name" value="Glyco_hydro_2_N"/>
    <property type="match status" value="1"/>
</dbReference>
<dbReference type="Gene3D" id="2.60.120.260">
    <property type="entry name" value="Galactose-binding domain-like"/>
    <property type="match status" value="1"/>
</dbReference>
<dbReference type="InterPro" id="IPR006103">
    <property type="entry name" value="Glyco_hydro_2_cat"/>
</dbReference>
<dbReference type="InterPro" id="IPR050347">
    <property type="entry name" value="Bact_Beta-galactosidase"/>
</dbReference>
<dbReference type="InterPro" id="IPR004199">
    <property type="entry name" value="B-gal_small/dom_5"/>
</dbReference>
<dbReference type="InterPro" id="IPR036156">
    <property type="entry name" value="Beta-gal/glucu_dom_sf"/>
</dbReference>
<reference evidence="14" key="1">
    <citation type="submission" date="2017-06" db="EMBL/GenBank/DDBJ databases">
        <title>Complete genome sequence of Capnocytophaga sp. KCOM 1579 (=ChDC OS43) isolated from a human refractory periapical abscess lesion.</title>
        <authorList>
            <person name="Kook J.-K."/>
            <person name="Park S.-N."/>
            <person name="Lim Y.K."/>
            <person name="Roh H."/>
        </authorList>
    </citation>
    <scope>NUCLEOTIDE SEQUENCE [LARGE SCALE GENOMIC DNA]</scope>
    <source>
        <strain evidence="14">ChDC OS43</strain>
    </source>
</reference>
<feature type="domain" description="Beta galactosidase small chain/" evidence="12">
    <location>
        <begin position="742"/>
        <end position="1015"/>
    </location>
</feature>
<evidence type="ECO:0000256" key="1">
    <source>
        <dbReference type="ARBA" id="ARBA00001412"/>
    </source>
</evidence>
<dbReference type="PANTHER" id="PTHR46323:SF2">
    <property type="entry name" value="BETA-GALACTOSIDASE"/>
    <property type="match status" value="1"/>
</dbReference>
<dbReference type="KEGG" id="capn:CBG49_03820"/>
<comment type="cofactor">
    <cofactor evidence="2">
        <name>Ca(2+)</name>
        <dbReference type="ChEBI" id="CHEBI:29108"/>
    </cofactor>
</comment>
<dbReference type="PANTHER" id="PTHR46323">
    <property type="entry name" value="BETA-GALACTOSIDASE"/>
    <property type="match status" value="1"/>
</dbReference>
<keyword evidence="14" id="KW-1185">Reference proteome</keyword>
<dbReference type="InterPro" id="IPR006104">
    <property type="entry name" value="Glyco_hydro_2_N"/>
</dbReference>
<feature type="signal peptide" evidence="11">
    <location>
        <begin position="1"/>
        <end position="21"/>
    </location>
</feature>
<dbReference type="EMBL" id="CP022022">
    <property type="protein sequence ID" value="ASF42281.1"/>
    <property type="molecule type" value="Genomic_DNA"/>
</dbReference>
<dbReference type="RefSeq" id="WP_088593446.1">
    <property type="nucleotide sequence ID" value="NZ_CP022022.1"/>
</dbReference>
<dbReference type="InterPro" id="IPR008979">
    <property type="entry name" value="Galactose-bd-like_sf"/>
</dbReference>
<gene>
    <name evidence="13" type="ORF">CBG49_03820</name>
</gene>
<evidence type="ECO:0000256" key="4">
    <source>
        <dbReference type="ARBA" id="ARBA00011245"/>
    </source>
</evidence>
<dbReference type="InterPro" id="IPR006102">
    <property type="entry name" value="Ig-like_GH2"/>
</dbReference>
<evidence type="ECO:0000256" key="8">
    <source>
        <dbReference type="ARBA" id="ARBA00023295"/>
    </source>
</evidence>
<dbReference type="Pfam" id="PF02929">
    <property type="entry name" value="Bgal_small_N"/>
    <property type="match status" value="1"/>
</dbReference>
<dbReference type="Pfam" id="PF16353">
    <property type="entry name" value="LacZ_4"/>
    <property type="match status" value="1"/>
</dbReference>
<dbReference type="Gene3D" id="3.20.20.80">
    <property type="entry name" value="Glycosidases"/>
    <property type="match status" value="1"/>
</dbReference>
<keyword evidence="11" id="KW-0732">Signal</keyword>
<dbReference type="Gene3D" id="2.60.40.10">
    <property type="entry name" value="Immunoglobulins"/>
    <property type="match status" value="2"/>
</dbReference>
<dbReference type="PRINTS" id="PR00132">
    <property type="entry name" value="GLHYDRLASE2"/>
</dbReference>
<dbReference type="Pfam" id="PF00703">
    <property type="entry name" value="Glyco_hydro_2"/>
    <property type="match status" value="1"/>
</dbReference>
<evidence type="ECO:0000259" key="12">
    <source>
        <dbReference type="SMART" id="SM01038"/>
    </source>
</evidence>
<dbReference type="GO" id="GO:0004565">
    <property type="term" value="F:beta-galactosidase activity"/>
    <property type="evidence" value="ECO:0007669"/>
    <property type="project" value="UniProtKB-EC"/>
</dbReference>
<evidence type="ECO:0000256" key="7">
    <source>
        <dbReference type="ARBA" id="ARBA00022837"/>
    </source>
</evidence>
<dbReference type="EC" id="3.2.1.23" evidence="5 10"/>
<accession>A0A1Z4BLW5</accession>